<dbReference type="EMBL" id="WTUZ01000022">
    <property type="protein sequence ID" value="MZQ85312.1"/>
    <property type="molecule type" value="Genomic_DNA"/>
</dbReference>
<keyword evidence="2" id="KW-1133">Transmembrane helix</keyword>
<dbReference type="PANTHER" id="PTHR41259:SF1">
    <property type="entry name" value="DOUBLE-STRAND BREAK REPAIR RAD50 ATPASE, PUTATIVE-RELATED"/>
    <property type="match status" value="1"/>
</dbReference>
<evidence type="ECO:0000259" key="3">
    <source>
        <dbReference type="Pfam" id="PF13514"/>
    </source>
</evidence>
<keyword evidence="5" id="KW-1185">Reference proteome</keyword>
<feature type="transmembrane region" description="Helical" evidence="2">
    <location>
        <begin position="520"/>
        <end position="535"/>
    </location>
</feature>
<feature type="coiled-coil region" evidence="1">
    <location>
        <begin position="797"/>
        <end position="860"/>
    </location>
</feature>
<feature type="coiled-coil region" evidence="1">
    <location>
        <begin position="297"/>
        <end position="324"/>
    </location>
</feature>
<dbReference type="Pfam" id="PF13514">
    <property type="entry name" value="AAA_27"/>
    <property type="match status" value="1"/>
</dbReference>
<gene>
    <name evidence="4" type="ORF">GQF01_24650</name>
</gene>
<reference evidence="4 5" key="1">
    <citation type="submission" date="2019-12" db="EMBL/GenBank/DDBJ databases">
        <title>Paenibacillus sp. nov. sp. isolated from soil.</title>
        <authorList>
            <person name="Kim J."/>
            <person name="Jeong S.E."/>
            <person name="Jung H.S."/>
            <person name="Jeon C.O."/>
        </authorList>
    </citation>
    <scope>NUCLEOTIDE SEQUENCE [LARGE SCALE GENOMIC DNA]</scope>
    <source>
        <strain evidence="4 5">5J-6</strain>
    </source>
</reference>
<comment type="caution">
    <text evidence="4">The sequence shown here is derived from an EMBL/GenBank/DDBJ whole genome shotgun (WGS) entry which is preliminary data.</text>
</comment>
<protein>
    <submittedName>
        <fullName evidence="4">AAA family ATPase</fullName>
    </submittedName>
</protein>
<feature type="coiled-coil region" evidence="1">
    <location>
        <begin position="646"/>
        <end position="683"/>
    </location>
</feature>
<evidence type="ECO:0000256" key="1">
    <source>
        <dbReference type="SAM" id="Coils"/>
    </source>
</evidence>
<evidence type="ECO:0000313" key="4">
    <source>
        <dbReference type="EMBL" id="MZQ85312.1"/>
    </source>
</evidence>
<dbReference type="InterPro" id="IPR027417">
    <property type="entry name" value="P-loop_NTPase"/>
</dbReference>
<feature type="domain" description="YhaN AAA" evidence="3">
    <location>
        <begin position="22"/>
        <end position="228"/>
    </location>
</feature>
<keyword evidence="1" id="KW-0175">Coiled coil</keyword>
<evidence type="ECO:0000313" key="5">
    <source>
        <dbReference type="Proteomes" id="UP000481087"/>
    </source>
</evidence>
<feature type="coiled-coil region" evidence="1">
    <location>
        <begin position="209"/>
        <end position="263"/>
    </location>
</feature>
<keyword evidence="2" id="KW-0812">Transmembrane</keyword>
<dbReference type="Proteomes" id="UP000481087">
    <property type="component" value="Unassembled WGS sequence"/>
</dbReference>
<dbReference type="AlphaFoldDB" id="A0A6L8V6T8"/>
<accession>A0A6L8V6T8</accession>
<dbReference type="Gene3D" id="3.40.50.300">
    <property type="entry name" value="P-loop containing nucleotide triphosphate hydrolases"/>
    <property type="match status" value="2"/>
</dbReference>
<feature type="transmembrane region" description="Helical" evidence="2">
    <location>
        <begin position="541"/>
        <end position="560"/>
    </location>
</feature>
<name>A0A6L8V6T8_9BACL</name>
<feature type="coiled-coil region" evidence="1">
    <location>
        <begin position="424"/>
        <end position="451"/>
    </location>
</feature>
<proteinExistence type="predicted"/>
<dbReference type="SUPFAM" id="SSF52540">
    <property type="entry name" value="P-loop containing nucleoside triphosphate hydrolases"/>
    <property type="match status" value="1"/>
</dbReference>
<sequence length="1098" mass="123080">MAARRRGNGRGSPIRGWGVAWMKIVSIQVEGFGSLRQRQLDTDSPLALFYGANEAGKSTLMGFVRAVLFGFPTRQNRSERYEPLGGGAHGGALTLQDEQGQLIRVERYDAPAAGGRRASAGHVKVTLGDGTTGGEELLNTLLGGLSADLFRSLFAFGLTELQELRTLQTDELSGYLYSAGLGVSGSAIMEAERKLTAQADGLYRPRGRNQEMNRLLKELEGLEQSLRRSRDLAAGYDRLQGERRSAEERIAALEQQQEALRAEQLRLGLAGKARSGWIRLRQIVQELAALPELAGFPERASARLDALEAELERLHAERSRLSLRQRTLADQLGAILIQPDVLAHRAELNHWLEQAATYEEQKRSLDGLRVEQEHGRAQLGRLLKQIDAAEAERPMDIGTFAVSISLREQIRSFKEQFHKCRADELRVRTELESLEQQILRVEDTIRSLEEGVRLSPSLIGGIDPGAALQRIVRDYAQWQLLVREVQHHQEREAVQNQYKLSLEEASRAGKAASRKLRKRMVLLIGVLAILAPILLAWQSSWAMAVCAFVLFAGAALYIQFGDRSAADSRASRTMTASPSQETSRTDATARELLELERRLQEQIEAFMKSNLAQIGFHEAAAASSFHSSPQIGRADSHSLPSFQPQLDAWLREAENNKQQLSQQQRKVEKLQDAKEMRESLQHQEGQRGILYEQHVAESEQLQRDWSNWLLSLGLSGRLSPDSAMETIQTIEQGQENLRQLHKLEARLASVLRSVEQYEEAIGLRLELPSGQEPLFALKRWKEQEQEQLKLLATRSHSEALYAEVAEELQLLEAAEQRTRERLASLLQEASAEDPEALRLQEREQDERKKLNEEQKLLESSLETLLGSASLASYTQLLETQGEADIAYRLDTLEQLLAEATSSTNELREAAGKLAAHIEQLEQGSEQADGELQAEAFRASIREQVDQYAVVSFASLLMKKAREIYEQERQPGVLLRASDYLARMTSGAFTHVKAPFGEQRLVAVRSNGQSVDTSQLSRGTAEQLYLSMRFALVEEYAGKAVLPLVMDDILVNFDEERMESCLRVLADLSSRHQVLLFTCHGHVRDAAARVIRNYQLINL</sequence>
<keyword evidence="2" id="KW-0472">Membrane</keyword>
<dbReference type="PANTHER" id="PTHR41259">
    <property type="entry name" value="DOUBLE-STRAND BREAK REPAIR RAD50 ATPASE, PUTATIVE-RELATED"/>
    <property type="match status" value="1"/>
</dbReference>
<dbReference type="InterPro" id="IPR038734">
    <property type="entry name" value="YhaN_AAA"/>
</dbReference>
<organism evidence="4 5">
    <name type="scientific">Paenibacillus silvestris</name>
    <dbReference type="NCBI Taxonomy" id="2606219"/>
    <lineage>
        <taxon>Bacteria</taxon>
        <taxon>Bacillati</taxon>
        <taxon>Bacillota</taxon>
        <taxon>Bacilli</taxon>
        <taxon>Bacillales</taxon>
        <taxon>Paenibacillaceae</taxon>
        <taxon>Paenibacillus</taxon>
    </lineage>
</organism>
<evidence type="ECO:0000256" key="2">
    <source>
        <dbReference type="SAM" id="Phobius"/>
    </source>
</evidence>